<feature type="transmembrane region" description="Helical" evidence="9">
    <location>
        <begin position="449"/>
        <end position="473"/>
    </location>
</feature>
<feature type="region of interest" description="Disordered" evidence="8">
    <location>
        <begin position="1"/>
        <end position="93"/>
    </location>
</feature>
<evidence type="ECO:0000313" key="10">
    <source>
        <dbReference type="EMBL" id="CDP32566.1"/>
    </source>
</evidence>
<dbReference type="GO" id="GO:0005769">
    <property type="term" value="C:early endosome"/>
    <property type="evidence" value="ECO:0007669"/>
    <property type="project" value="TreeGrafter"/>
</dbReference>
<dbReference type="InterPro" id="IPR014743">
    <property type="entry name" value="Cl-channel_core"/>
</dbReference>
<sequence length="937" mass="103227">MTGRRHTPRLRDVFRDASGGTDTDSNNSNNSNNNNNNNNNSSSNNNNEESNQPSQSSQYLSLPSSPTSFRRPRIMSRRPSNSEGVPDERTSLLGANRTSRIRIARTRATPVCPPPYVALWQSSLTVLSTDSVKSHRHHSRANSWGSRLIQALGDRQESYGGIADSKSSLYPDDRVWYDQFTSTDWVHDSIADAYRVKALRQRKDFWGRVYVLFDGAQGWILSALVGFIVAVLAYAVNVSEATVFDFKDGYCQKGWLINEKRCCPHGPCVDWRDWGEVLNGWPFGKDWTEWFVYIVMVIALAVASCLMTLTTKTVVPSAYRLTTLDENLAAENAAHMGDHDNDDGANISPRHSCVDGQGSSSAESAPMIYYSAAGSGVAEVRVILSGFVLHGFLGLKTLLIKSLGLILSVASGLSLGKEGPYVHIATCVGNIACRLFSKYDRNDAKRREVLSAAAAAGVAVAFGAPLGGVLFGLEEVAYFFPAKTLFRTFFCCITAALTLKFLNPYGTHKIVMFQVRYLVDWEYFEIGSFILVGVLGGAAGALFIKASRRWAKTFRRIPVIKSYPLLEVVLVAFVTGLIGYWNVFTKLPVAKLLYNLAAPCDDRDNNLEDLGLCPERAEDIPPVLRDLLTAFLIKGFLTIITFGIKVPAGIYVPSMVVGGLMGRTIGHVVQWWVMATREWPVWGTCSATSATCIQPGVYGLIAAGSTMCGVTRLSVTLAVILFELTGSLDYVLPFSLAILVAKWVADAIEPLSIYDLLTEMNSYPFLNNKHKPVFTSELADIVPRVRKERIIDISTSPVVPAMSLRTKLELLHRAGELDGGLPIVRHGILVGLIPAPDLEYALDNLQDEGSSLCLMASVPTIDDSDDGMPDPTDFTPYIDPAPVALDIRSPMDLVYECFVKLGLRYICILRDGKYAGMTHKKTFVKYMRELEEKEGHM</sequence>
<dbReference type="SUPFAM" id="SSF81340">
    <property type="entry name" value="Clc chloride channel"/>
    <property type="match status" value="1"/>
</dbReference>
<dbReference type="EMBL" id="FO904942">
    <property type="protein sequence ID" value="CDP32566.1"/>
    <property type="molecule type" value="Genomic_DNA"/>
</dbReference>
<evidence type="ECO:0000256" key="5">
    <source>
        <dbReference type="ARBA" id="ARBA00023065"/>
    </source>
</evidence>
<evidence type="ECO:0000256" key="8">
    <source>
        <dbReference type="SAM" id="MobiDB-lite"/>
    </source>
</evidence>
<dbReference type="GO" id="GO:0005247">
    <property type="term" value="F:voltage-gated chloride channel activity"/>
    <property type="evidence" value="ECO:0007669"/>
    <property type="project" value="TreeGrafter"/>
</dbReference>
<evidence type="ECO:0000313" key="11">
    <source>
        <dbReference type="Proteomes" id="UP000001197"/>
    </source>
</evidence>
<accession>A0A090CTR8</accession>
<dbReference type="Pfam" id="PF00654">
    <property type="entry name" value="Voltage_CLC"/>
    <property type="match status" value="1"/>
</dbReference>
<reference evidence="11" key="2">
    <citation type="journal article" date="2014" name="Genetics">
        <title>Maintaining two mating types: Structure of the mating type locus and its role in heterokaryosis in Podospora anserina.</title>
        <authorList>
            <person name="Grognet P."/>
            <person name="Bidard F."/>
            <person name="Kuchly C."/>
            <person name="Tong L.C.H."/>
            <person name="Coppin E."/>
            <person name="Benkhali J.A."/>
            <person name="Couloux A."/>
            <person name="Wincker P."/>
            <person name="Debuchy R."/>
            <person name="Silar P."/>
        </authorList>
    </citation>
    <scope>GENOME REANNOTATION</scope>
    <source>
        <strain evidence="11">S / ATCC MYA-4624 / DSM 980 / FGSC 10383</strain>
    </source>
</reference>
<dbReference type="GO" id="GO:0005794">
    <property type="term" value="C:Golgi apparatus"/>
    <property type="evidence" value="ECO:0007669"/>
    <property type="project" value="TreeGrafter"/>
</dbReference>
<keyword evidence="5" id="KW-0406">Ion transport</keyword>
<reference evidence="10 11" key="1">
    <citation type="journal article" date="2008" name="Genome Biol.">
        <title>The genome sequence of the model ascomycete fungus Podospora anserina.</title>
        <authorList>
            <person name="Espagne E."/>
            <person name="Lespinet O."/>
            <person name="Malagnac F."/>
            <person name="Da Silva C."/>
            <person name="Jaillon O."/>
            <person name="Porcel B.M."/>
            <person name="Couloux A."/>
            <person name="Aury J.-M."/>
            <person name="Segurens B."/>
            <person name="Poulain J."/>
            <person name="Anthouard V."/>
            <person name="Grossetete S."/>
            <person name="Khalili H."/>
            <person name="Coppin E."/>
            <person name="Dequard-Chablat M."/>
            <person name="Picard M."/>
            <person name="Contamine V."/>
            <person name="Arnaise S."/>
            <person name="Bourdais A."/>
            <person name="Berteaux-Lecellier V."/>
            <person name="Gautheret D."/>
            <person name="de Vries R.P."/>
            <person name="Battaglia E."/>
            <person name="Coutinho P.M."/>
            <person name="Danchin E.G.J."/>
            <person name="Henrissat B."/>
            <person name="El Khoury R."/>
            <person name="Sainsard-Chanet A."/>
            <person name="Boivin A."/>
            <person name="Pinan-Lucarre B."/>
            <person name="Sellem C.H."/>
            <person name="Debuchy R."/>
            <person name="Wincker P."/>
            <person name="Weissenbach J."/>
            <person name="Silar P."/>
        </authorList>
    </citation>
    <scope>NUCLEOTIDE SEQUENCE [LARGE SCALE GENOMIC DNA]</scope>
    <source>
        <strain evidence="11">S / ATCC MYA-4624 / DSM 980 / FGSC 10383</strain>
    </source>
</reference>
<comment type="subcellular location">
    <subcellularLocation>
        <location evidence="1">Membrane</location>
        <topology evidence="1">Multi-pass membrane protein</topology>
    </subcellularLocation>
</comment>
<proteinExistence type="predicted"/>
<dbReference type="FunFam" id="1.10.3080.10:FF:000013">
    <property type="entry name" value="Voltage-gated chloride channel (ClcA)"/>
    <property type="match status" value="1"/>
</dbReference>
<feature type="transmembrane region" description="Helical" evidence="9">
    <location>
        <begin position="485"/>
        <end position="503"/>
    </location>
</feature>
<keyword evidence="2" id="KW-0813">Transport</keyword>
<evidence type="ECO:0000256" key="3">
    <source>
        <dbReference type="ARBA" id="ARBA00022692"/>
    </source>
</evidence>
<dbReference type="GO" id="GO:0005886">
    <property type="term" value="C:plasma membrane"/>
    <property type="evidence" value="ECO:0007669"/>
    <property type="project" value="TreeGrafter"/>
</dbReference>
<dbReference type="PRINTS" id="PR00762">
    <property type="entry name" value="CLCHANNEL"/>
</dbReference>
<name>A0A090CTR8_PODAN</name>
<dbReference type="Proteomes" id="UP000001197">
    <property type="component" value="Chromosome 7"/>
</dbReference>
<evidence type="ECO:0000256" key="4">
    <source>
        <dbReference type="ARBA" id="ARBA00022989"/>
    </source>
</evidence>
<evidence type="ECO:0000256" key="6">
    <source>
        <dbReference type="ARBA" id="ARBA00023136"/>
    </source>
</evidence>
<dbReference type="InterPro" id="IPR046342">
    <property type="entry name" value="CBS_dom_sf"/>
</dbReference>
<evidence type="ECO:0000256" key="2">
    <source>
        <dbReference type="ARBA" id="ARBA00022448"/>
    </source>
</evidence>
<keyword evidence="11" id="KW-1185">Reference proteome</keyword>
<keyword evidence="7" id="KW-0868">Chloride</keyword>
<feature type="transmembrane region" description="Helical" evidence="9">
    <location>
        <begin position="209"/>
        <end position="236"/>
    </location>
</feature>
<feature type="compositionally biased region" description="Low complexity" evidence="8">
    <location>
        <begin position="25"/>
        <end position="68"/>
    </location>
</feature>
<organism evidence="10 11">
    <name type="scientific">Podospora anserina (strain S / ATCC MYA-4624 / DSM 980 / FGSC 10383)</name>
    <name type="common">Pleurage anserina</name>
    <dbReference type="NCBI Taxonomy" id="515849"/>
    <lineage>
        <taxon>Eukaryota</taxon>
        <taxon>Fungi</taxon>
        <taxon>Dikarya</taxon>
        <taxon>Ascomycota</taxon>
        <taxon>Pezizomycotina</taxon>
        <taxon>Sordariomycetes</taxon>
        <taxon>Sordariomycetidae</taxon>
        <taxon>Sordariales</taxon>
        <taxon>Podosporaceae</taxon>
        <taxon>Podospora</taxon>
        <taxon>Podospora anserina</taxon>
    </lineage>
</organism>
<feature type="transmembrane region" description="Helical" evidence="9">
    <location>
        <begin position="523"/>
        <end position="544"/>
    </location>
</feature>
<feature type="transmembrane region" description="Helical" evidence="9">
    <location>
        <begin position="565"/>
        <end position="584"/>
    </location>
</feature>
<dbReference type="InParanoid" id="A0A090CTR8"/>
<feature type="transmembrane region" description="Helical" evidence="9">
    <location>
        <begin position="290"/>
        <end position="310"/>
    </location>
</feature>
<dbReference type="SUPFAM" id="SSF54631">
    <property type="entry name" value="CBS-domain pair"/>
    <property type="match status" value="1"/>
</dbReference>
<feature type="transmembrane region" description="Helical" evidence="9">
    <location>
        <begin position="631"/>
        <end position="653"/>
    </location>
</feature>
<feature type="transmembrane region" description="Helical" evidence="9">
    <location>
        <begin position="398"/>
        <end position="416"/>
    </location>
</feature>
<dbReference type="AlphaFoldDB" id="A0A090CTR8"/>
<keyword evidence="4 9" id="KW-1133">Transmembrane helix</keyword>
<keyword evidence="6 9" id="KW-0472">Membrane</keyword>
<dbReference type="Gene3D" id="1.10.3080.10">
    <property type="entry name" value="Clc chloride channel"/>
    <property type="match status" value="1"/>
</dbReference>
<protein>
    <submittedName>
        <fullName evidence="10">Chloride channel protein</fullName>
    </submittedName>
</protein>
<evidence type="ECO:0000256" key="7">
    <source>
        <dbReference type="ARBA" id="ARBA00023214"/>
    </source>
</evidence>
<dbReference type="InterPro" id="IPR001807">
    <property type="entry name" value="ClC"/>
</dbReference>
<dbReference type="CDD" id="cd03684">
    <property type="entry name" value="ClC_3_like"/>
    <property type="match status" value="1"/>
</dbReference>
<dbReference type="eggNOG" id="KOG0475">
    <property type="taxonomic scope" value="Eukaryota"/>
</dbReference>
<dbReference type="PANTHER" id="PTHR45711">
    <property type="entry name" value="CHLORIDE CHANNEL PROTEIN"/>
    <property type="match status" value="1"/>
</dbReference>
<dbReference type="PANTHER" id="PTHR45711:SF3">
    <property type="entry name" value="CLC CHANNEL"/>
    <property type="match status" value="1"/>
</dbReference>
<evidence type="ECO:0000256" key="1">
    <source>
        <dbReference type="ARBA" id="ARBA00004141"/>
    </source>
</evidence>
<keyword evidence="3 9" id="KW-0812">Transmembrane</keyword>
<evidence type="ECO:0000256" key="9">
    <source>
        <dbReference type="SAM" id="Phobius"/>
    </source>
</evidence>